<evidence type="ECO:0000256" key="14">
    <source>
        <dbReference type="SAM" id="Phobius"/>
    </source>
</evidence>
<evidence type="ECO:0000256" key="6">
    <source>
        <dbReference type="ARBA" id="ARBA00022679"/>
    </source>
</evidence>
<dbReference type="PROSITE" id="PS50109">
    <property type="entry name" value="HIS_KIN"/>
    <property type="match status" value="1"/>
</dbReference>
<dbReference type="InterPro" id="IPR050398">
    <property type="entry name" value="HssS/ArlS-like"/>
</dbReference>
<comment type="subcellular location">
    <subcellularLocation>
        <location evidence="2">Cell membrane</location>
        <topology evidence="2">Multi-pass membrane protein</topology>
    </subcellularLocation>
</comment>
<evidence type="ECO:0000256" key="10">
    <source>
        <dbReference type="ARBA" id="ARBA00022840"/>
    </source>
</evidence>
<dbReference type="AlphaFoldDB" id="A0A7W5B231"/>
<dbReference type="Proteomes" id="UP000570361">
    <property type="component" value="Unassembled WGS sequence"/>
</dbReference>
<dbReference type="EMBL" id="JACHXK010000014">
    <property type="protein sequence ID" value="MBB3112832.1"/>
    <property type="molecule type" value="Genomic_DNA"/>
</dbReference>
<dbReference type="PRINTS" id="PR00344">
    <property type="entry name" value="BCTRLSENSOR"/>
</dbReference>
<dbReference type="InterPro" id="IPR003594">
    <property type="entry name" value="HATPase_dom"/>
</dbReference>
<dbReference type="GO" id="GO:0000155">
    <property type="term" value="F:phosphorelay sensor kinase activity"/>
    <property type="evidence" value="ECO:0007669"/>
    <property type="project" value="InterPro"/>
</dbReference>
<dbReference type="PANTHER" id="PTHR45528">
    <property type="entry name" value="SENSOR HISTIDINE KINASE CPXA"/>
    <property type="match status" value="1"/>
</dbReference>
<keyword evidence="11 14" id="KW-1133">Transmembrane helix</keyword>
<keyword evidence="10" id="KW-0067">ATP-binding</keyword>
<keyword evidence="8" id="KW-0547">Nucleotide-binding</keyword>
<evidence type="ECO:0000256" key="2">
    <source>
        <dbReference type="ARBA" id="ARBA00004651"/>
    </source>
</evidence>
<keyword evidence="12" id="KW-0902">Two-component regulatory system</keyword>
<dbReference type="InterPro" id="IPR036890">
    <property type="entry name" value="HATPase_C_sf"/>
</dbReference>
<evidence type="ECO:0000256" key="7">
    <source>
        <dbReference type="ARBA" id="ARBA00022692"/>
    </source>
</evidence>
<dbReference type="CDD" id="cd00082">
    <property type="entry name" value="HisKA"/>
    <property type="match status" value="1"/>
</dbReference>
<evidence type="ECO:0000256" key="12">
    <source>
        <dbReference type="ARBA" id="ARBA00023012"/>
    </source>
</evidence>
<feature type="transmembrane region" description="Helical" evidence="14">
    <location>
        <begin position="163"/>
        <end position="184"/>
    </location>
</feature>
<sequence length="487" mass="56201">MMKNKPIRIQFLLVFLAFLILLFGLISLSNIFLLKPFYVWTKTEQLKSVSRHYDDVAVDPQNQEFLRLIEKTQYRDQAAVDVFDAEDELIYSSIRNSRENRPMDIRPMYSDEERGKLQDGRILVKQIYNPHHNQTLIVVSRLLPGGEILSLSSAMAAIEQSVAILNEFLLIVLLLFVILVWICARRFADYFSKPIVTLQQMTNRMIQFDFSQQWHESRRDELGNLGTNMNKLMLIIGNFIEELKGKNELLESELERKNKLDRMRKQFVSNVSHELKTPIALIQGYAEGLRVDVNTDSASREEYCDVIMDEARKMNELVRELLLLSQLELGQDALSIERFDIASGLRTAATRFRHLSANREIAFELNVQEDAAEVIGDRNKIDQVIANYLSNALYFVNEQKRIRIATVREGERIRVSVYNTGPHIPEDEMDQIWTSFYKVDKARTRGEGGTGLGLSIVKRIMDLHHMPFGAANVHDGVVFWFELPLAA</sequence>
<name>A0A7W5B231_9BACL</name>
<dbReference type="GO" id="GO:0005886">
    <property type="term" value="C:plasma membrane"/>
    <property type="evidence" value="ECO:0007669"/>
    <property type="project" value="UniProtKB-SubCell"/>
</dbReference>
<dbReference type="Gene3D" id="6.10.340.10">
    <property type="match status" value="1"/>
</dbReference>
<dbReference type="Pfam" id="PF00512">
    <property type="entry name" value="HisKA"/>
    <property type="match status" value="1"/>
</dbReference>
<keyword evidence="7 14" id="KW-0812">Transmembrane</keyword>
<dbReference type="Gene3D" id="1.10.287.130">
    <property type="match status" value="1"/>
</dbReference>
<dbReference type="InterPro" id="IPR036097">
    <property type="entry name" value="HisK_dim/P_sf"/>
</dbReference>
<protein>
    <recommendedName>
        <fullName evidence="3">histidine kinase</fullName>
        <ecNumber evidence="3">2.7.13.3</ecNumber>
    </recommendedName>
</protein>
<evidence type="ECO:0000256" key="11">
    <source>
        <dbReference type="ARBA" id="ARBA00022989"/>
    </source>
</evidence>
<comment type="catalytic activity">
    <reaction evidence="1">
        <text>ATP + protein L-histidine = ADP + protein N-phospho-L-histidine.</text>
        <dbReference type="EC" id="2.7.13.3"/>
    </reaction>
</comment>
<dbReference type="InterPro" id="IPR004358">
    <property type="entry name" value="Sig_transdc_His_kin-like_C"/>
</dbReference>
<dbReference type="EC" id="2.7.13.3" evidence="3"/>
<gene>
    <name evidence="16" type="ORF">FHS18_004934</name>
</gene>
<keyword evidence="6" id="KW-0808">Transferase</keyword>
<proteinExistence type="predicted"/>
<evidence type="ECO:0000313" key="16">
    <source>
        <dbReference type="EMBL" id="MBB3112832.1"/>
    </source>
</evidence>
<dbReference type="SUPFAM" id="SSF158472">
    <property type="entry name" value="HAMP domain-like"/>
    <property type="match status" value="1"/>
</dbReference>
<dbReference type="InterPro" id="IPR003661">
    <property type="entry name" value="HisK_dim/P_dom"/>
</dbReference>
<evidence type="ECO:0000313" key="17">
    <source>
        <dbReference type="Proteomes" id="UP000570361"/>
    </source>
</evidence>
<dbReference type="Gene3D" id="3.30.565.10">
    <property type="entry name" value="Histidine kinase-like ATPase, C-terminal domain"/>
    <property type="match status" value="1"/>
</dbReference>
<comment type="caution">
    <text evidence="16">The sequence shown here is derived from an EMBL/GenBank/DDBJ whole genome shotgun (WGS) entry which is preliminary data.</text>
</comment>
<dbReference type="SMART" id="SM00388">
    <property type="entry name" value="HisKA"/>
    <property type="match status" value="1"/>
</dbReference>
<keyword evidence="13 14" id="KW-0472">Membrane</keyword>
<dbReference type="InterPro" id="IPR005467">
    <property type="entry name" value="His_kinase_dom"/>
</dbReference>
<evidence type="ECO:0000256" key="8">
    <source>
        <dbReference type="ARBA" id="ARBA00022741"/>
    </source>
</evidence>
<evidence type="ECO:0000256" key="3">
    <source>
        <dbReference type="ARBA" id="ARBA00012438"/>
    </source>
</evidence>
<keyword evidence="4" id="KW-1003">Cell membrane</keyword>
<evidence type="ECO:0000256" key="13">
    <source>
        <dbReference type="ARBA" id="ARBA00023136"/>
    </source>
</evidence>
<dbReference type="SUPFAM" id="SSF47384">
    <property type="entry name" value="Homodimeric domain of signal transducing histidine kinase"/>
    <property type="match status" value="1"/>
</dbReference>
<feature type="transmembrane region" description="Helical" evidence="14">
    <location>
        <begin position="12"/>
        <end position="33"/>
    </location>
</feature>
<reference evidence="16 17" key="1">
    <citation type="submission" date="2020-08" db="EMBL/GenBank/DDBJ databases">
        <title>Genomic Encyclopedia of Type Strains, Phase III (KMG-III): the genomes of soil and plant-associated and newly described type strains.</title>
        <authorList>
            <person name="Whitman W."/>
        </authorList>
    </citation>
    <scope>NUCLEOTIDE SEQUENCE [LARGE SCALE GENOMIC DNA]</scope>
    <source>
        <strain evidence="16 17">CECT 5862</strain>
    </source>
</reference>
<dbReference type="SUPFAM" id="SSF55874">
    <property type="entry name" value="ATPase domain of HSP90 chaperone/DNA topoisomerase II/histidine kinase"/>
    <property type="match status" value="1"/>
</dbReference>
<evidence type="ECO:0000259" key="15">
    <source>
        <dbReference type="PROSITE" id="PS50109"/>
    </source>
</evidence>
<feature type="domain" description="Histidine kinase" evidence="15">
    <location>
        <begin position="270"/>
        <end position="487"/>
    </location>
</feature>
<accession>A0A7W5B231</accession>
<dbReference type="PANTHER" id="PTHR45528:SF1">
    <property type="entry name" value="SENSOR HISTIDINE KINASE CPXA"/>
    <property type="match status" value="1"/>
</dbReference>
<evidence type="ECO:0000256" key="5">
    <source>
        <dbReference type="ARBA" id="ARBA00022553"/>
    </source>
</evidence>
<dbReference type="GO" id="GO:0005524">
    <property type="term" value="F:ATP binding"/>
    <property type="evidence" value="ECO:0007669"/>
    <property type="project" value="UniProtKB-KW"/>
</dbReference>
<dbReference type="CDD" id="cd06225">
    <property type="entry name" value="HAMP"/>
    <property type="match status" value="1"/>
</dbReference>
<organism evidence="16 17">
    <name type="scientific">Paenibacillus phyllosphaerae</name>
    <dbReference type="NCBI Taxonomy" id="274593"/>
    <lineage>
        <taxon>Bacteria</taxon>
        <taxon>Bacillati</taxon>
        <taxon>Bacillota</taxon>
        <taxon>Bacilli</taxon>
        <taxon>Bacillales</taxon>
        <taxon>Paenibacillaceae</taxon>
        <taxon>Paenibacillus</taxon>
    </lineage>
</organism>
<keyword evidence="17" id="KW-1185">Reference proteome</keyword>
<dbReference type="FunFam" id="1.10.287.130:FF:000001">
    <property type="entry name" value="Two-component sensor histidine kinase"/>
    <property type="match status" value="1"/>
</dbReference>
<evidence type="ECO:0000256" key="4">
    <source>
        <dbReference type="ARBA" id="ARBA00022475"/>
    </source>
</evidence>
<evidence type="ECO:0000256" key="1">
    <source>
        <dbReference type="ARBA" id="ARBA00000085"/>
    </source>
</evidence>
<dbReference type="SMART" id="SM00387">
    <property type="entry name" value="HATPase_c"/>
    <property type="match status" value="1"/>
</dbReference>
<keyword evidence="9 16" id="KW-0418">Kinase</keyword>
<dbReference type="RefSeq" id="WP_183602937.1">
    <property type="nucleotide sequence ID" value="NZ_JACHXK010000014.1"/>
</dbReference>
<keyword evidence="5" id="KW-0597">Phosphoprotein</keyword>
<dbReference type="Pfam" id="PF02518">
    <property type="entry name" value="HATPase_c"/>
    <property type="match status" value="1"/>
</dbReference>
<evidence type="ECO:0000256" key="9">
    <source>
        <dbReference type="ARBA" id="ARBA00022777"/>
    </source>
</evidence>